<dbReference type="InterPro" id="IPR002347">
    <property type="entry name" value="SDR_fam"/>
</dbReference>
<evidence type="ECO:0000313" key="2">
    <source>
        <dbReference type="Proteomes" id="UP000593576"/>
    </source>
</evidence>
<sequence>MTTASFSASNTAAVAAAAAAKTVLITGVSKGLGRALAVELSKRGHTVIGCSRAQEKLNSLQSELSSPDRHLLLNVDVVRPVVLRFISRSDNSVKELARVMMEKKFVPDIIVNNAGTINKNNRIWEVPVEEFDTVIDTNVKGIANVLRHFIPLMLPKSRGIIVNMSSGWGRSGAAL</sequence>
<dbReference type="OrthoDB" id="47007at2759"/>
<dbReference type="PANTHER" id="PTHR45267:SF2">
    <property type="entry name" value="NADPH-DEPENDENT PTERIN ALDEHYDE REDUCTASE"/>
    <property type="match status" value="1"/>
</dbReference>
<organism evidence="1 2">
    <name type="scientific">Gossypium schwendimanii</name>
    <name type="common">Cotton</name>
    <dbReference type="NCBI Taxonomy" id="34291"/>
    <lineage>
        <taxon>Eukaryota</taxon>
        <taxon>Viridiplantae</taxon>
        <taxon>Streptophyta</taxon>
        <taxon>Embryophyta</taxon>
        <taxon>Tracheophyta</taxon>
        <taxon>Spermatophyta</taxon>
        <taxon>Magnoliopsida</taxon>
        <taxon>eudicotyledons</taxon>
        <taxon>Gunneridae</taxon>
        <taxon>Pentapetalae</taxon>
        <taxon>rosids</taxon>
        <taxon>malvids</taxon>
        <taxon>Malvales</taxon>
        <taxon>Malvaceae</taxon>
        <taxon>Malvoideae</taxon>
        <taxon>Gossypium</taxon>
    </lineage>
</organism>
<dbReference type="InterPro" id="IPR053241">
    <property type="entry name" value="NADPH_pterin_aldehyde_rdct"/>
</dbReference>
<dbReference type="EMBL" id="JABFAF010000011">
    <property type="protein sequence ID" value="MBA0871324.1"/>
    <property type="molecule type" value="Genomic_DNA"/>
</dbReference>
<dbReference type="AlphaFoldDB" id="A0A7J9MK59"/>
<gene>
    <name evidence="1" type="ORF">Goshw_024284</name>
</gene>
<dbReference type="GO" id="GO:0005829">
    <property type="term" value="C:cytosol"/>
    <property type="evidence" value="ECO:0007669"/>
    <property type="project" value="TreeGrafter"/>
</dbReference>
<dbReference type="GO" id="GO:0006760">
    <property type="term" value="P:folic acid-containing compound metabolic process"/>
    <property type="evidence" value="ECO:0007669"/>
    <property type="project" value="TreeGrafter"/>
</dbReference>
<dbReference type="PRINTS" id="PR00081">
    <property type="entry name" value="GDHRDH"/>
</dbReference>
<dbReference type="PANTHER" id="PTHR45267">
    <property type="match status" value="1"/>
</dbReference>
<dbReference type="Proteomes" id="UP000593576">
    <property type="component" value="Unassembled WGS sequence"/>
</dbReference>
<evidence type="ECO:0000313" key="1">
    <source>
        <dbReference type="EMBL" id="MBA0871324.1"/>
    </source>
</evidence>
<comment type="caution">
    <text evidence="1">The sequence shown here is derived from an EMBL/GenBank/DDBJ whole genome shotgun (WGS) entry which is preliminary data.</text>
</comment>
<evidence type="ECO:0008006" key="3">
    <source>
        <dbReference type="Google" id="ProtNLM"/>
    </source>
</evidence>
<accession>A0A7J9MK59</accession>
<dbReference type="SUPFAM" id="SSF51735">
    <property type="entry name" value="NAD(P)-binding Rossmann-fold domains"/>
    <property type="match status" value="1"/>
</dbReference>
<dbReference type="Pfam" id="PF00106">
    <property type="entry name" value="adh_short"/>
    <property type="match status" value="1"/>
</dbReference>
<keyword evidence="2" id="KW-1185">Reference proteome</keyword>
<dbReference type="InterPro" id="IPR036291">
    <property type="entry name" value="NAD(P)-bd_dom_sf"/>
</dbReference>
<dbReference type="GO" id="GO:0016616">
    <property type="term" value="F:oxidoreductase activity, acting on the CH-OH group of donors, NAD or NADP as acceptor"/>
    <property type="evidence" value="ECO:0007669"/>
    <property type="project" value="TreeGrafter"/>
</dbReference>
<protein>
    <recommendedName>
        <fullName evidence="3">NADPH-dependent pterin aldehyde reductase</fullName>
    </recommendedName>
</protein>
<proteinExistence type="predicted"/>
<feature type="non-terminal residue" evidence="1">
    <location>
        <position position="175"/>
    </location>
</feature>
<reference evidence="1 2" key="1">
    <citation type="journal article" date="2019" name="Genome Biol. Evol.">
        <title>Insights into the evolution of the New World diploid cottons (Gossypium, subgenus Houzingenia) based on genome sequencing.</title>
        <authorList>
            <person name="Grover C.E."/>
            <person name="Arick M.A. 2nd"/>
            <person name="Thrash A."/>
            <person name="Conover J.L."/>
            <person name="Sanders W.S."/>
            <person name="Peterson D.G."/>
            <person name="Frelichowski J.E."/>
            <person name="Scheffler J.A."/>
            <person name="Scheffler B.E."/>
            <person name="Wendel J.F."/>
        </authorList>
    </citation>
    <scope>NUCLEOTIDE SEQUENCE [LARGE SCALE GENOMIC DNA]</scope>
    <source>
        <strain evidence="1">1</strain>
        <tissue evidence="1">Leaf</tissue>
    </source>
</reference>
<name>A0A7J9MK59_GOSSC</name>
<dbReference type="Gene3D" id="3.40.50.720">
    <property type="entry name" value="NAD(P)-binding Rossmann-like Domain"/>
    <property type="match status" value="1"/>
</dbReference>